<evidence type="ECO:0000313" key="2">
    <source>
        <dbReference type="Proteomes" id="UP000324896"/>
    </source>
</evidence>
<evidence type="ECO:0000313" key="1">
    <source>
        <dbReference type="EMBL" id="SDC09661.1"/>
    </source>
</evidence>
<dbReference type="Proteomes" id="UP000324896">
    <property type="component" value="Unassembled WGS sequence"/>
</dbReference>
<dbReference type="Gene3D" id="1.20.140.160">
    <property type="match status" value="1"/>
</dbReference>
<dbReference type="AlphaFoldDB" id="A0A1G6ITA9"/>
<reference evidence="1 2" key="1">
    <citation type="submission" date="2016-10" db="EMBL/GenBank/DDBJ databases">
        <authorList>
            <person name="Varghese N."/>
            <person name="Submissions S."/>
        </authorList>
    </citation>
    <scope>NUCLEOTIDE SEQUENCE [LARGE SCALE GENOMIC DNA]</scope>
    <source>
        <strain evidence="1 2">WG10</strain>
    </source>
</reference>
<proteinExistence type="predicted"/>
<dbReference type="EMBL" id="FMYT01000002">
    <property type="protein sequence ID" value="SDC09661.1"/>
    <property type="molecule type" value="Genomic_DNA"/>
</dbReference>
<accession>A0A1G6ITA9</accession>
<organism evidence="1 2">
    <name type="scientific">Halanaerobium congolense</name>
    <dbReference type="NCBI Taxonomy" id="54121"/>
    <lineage>
        <taxon>Bacteria</taxon>
        <taxon>Bacillati</taxon>
        <taxon>Bacillota</taxon>
        <taxon>Clostridia</taxon>
        <taxon>Halanaerobiales</taxon>
        <taxon>Halanaerobiaceae</taxon>
        <taxon>Halanaerobium</taxon>
    </lineage>
</organism>
<dbReference type="RefSeq" id="WP_149796596.1">
    <property type="nucleotide sequence ID" value="NZ_FMYT01000002.1"/>
</dbReference>
<sequence length="277" mass="32975">MEEKIFESLLEERVKDGKYLGREVYINLQEDLDRLINLDCYYHLKELTFVELINHFVDTNGSRPEYFFAAYYRYPKDDYTLSWSFKSYVNNMINEKLIYSDRRDSLIIPYQRRLDLFADIEVQVLEDLITKLLKNYDENKANSIAKCISYIKKIVNSSINDFFRKREKNFEYMKGVLGSGVISVENNPERLNIIRDKTRIEDNYIFKEVIKPTIKKSLSELSNYQNEVVKLSFYDNYGPTKIGELLGGKDRRNIHRTLNMALNNLRKNKEINDLQIM</sequence>
<protein>
    <submittedName>
        <fullName evidence="1">RNA polymerase sigma factor, sigma-70 family</fullName>
    </submittedName>
</protein>
<name>A0A1G6ITA9_9FIRM</name>
<gene>
    <name evidence="1" type="ORF">SAMN04488597_10278</name>
</gene>